<name>A0A1A8TGL1_9GAMM</name>
<dbReference type="AlphaFoldDB" id="A0A1A8TGL1"/>
<dbReference type="GO" id="GO:0016747">
    <property type="term" value="F:acyltransferase activity, transferring groups other than amino-acyl groups"/>
    <property type="evidence" value="ECO:0007669"/>
    <property type="project" value="InterPro"/>
</dbReference>
<dbReference type="EMBL" id="FLOB01000005">
    <property type="protein sequence ID" value="SBS32613.1"/>
    <property type="molecule type" value="Genomic_DNA"/>
</dbReference>
<evidence type="ECO:0000259" key="3">
    <source>
        <dbReference type="PROSITE" id="PS51186"/>
    </source>
</evidence>
<dbReference type="PROSITE" id="PS51186">
    <property type="entry name" value="GNAT"/>
    <property type="match status" value="1"/>
</dbReference>
<evidence type="ECO:0000313" key="4">
    <source>
        <dbReference type="EMBL" id="SBS32613.1"/>
    </source>
</evidence>
<dbReference type="Gene3D" id="3.40.630.30">
    <property type="match status" value="1"/>
</dbReference>
<evidence type="ECO:0000313" key="5">
    <source>
        <dbReference type="Proteomes" id="UP000092544"/>
    </source>
</evidence>
<dbReference type="InterPro" id="IPR050832">
    <property type="entry name" value="Bact_Acetyltransf"/>
</dbReference>
<dbReference type="InterPro" id="IPR000182">
    <property type="entry name" value="GNAT_dom"/>
</dbReference>
<keyword evidence="2 4" id="KW-0012">Acyltransferase</keyword>
<feature type="domain" description="N-acetyltransferase" evidence="3">
    <location>
        <begin position="2"/>
        <end position="144"/>
    </location>
</feature>
<dbReference type="RefSeq" id="WP_067016850.1">
    <property type="nucleotide sequence ID" value="NZ_FLOB01000005.1"/>
</dbReference>
<evidence type="ECO:0000256" key="2">
    <source>
        <dbReference type="ARBA" id="ARBA00023315"/>
    </source>
</evidence>
<keyword evidence="1 4" id="KW-0808">Transferase</keyword>
<dbReference type="EC" id="2.3.1.-" evidence="4"/>
<dbReference type="SUPFAM" id="SSF55729">
    <property type="entry name" value="Acyl-CoA N-acyltransferases (Nat)"/>
    <property type="match status" value="1"/>
</dbReference>
<accession>A0A1A8TGL1</accession>
<evidence type="ECO:0000256" key="1">
    <source>
        <dbReference type="ARBA" id="ARBA00022679"/>
    </source>
</evidence>
<proteinExistence type="predicted"/>
<dbReference type="PANTHER" id="PTHR43877:SF2">
    <property type="entry name" value="AMINOALKYLPHOSPHONATE N-ACETYLTRANSFERASE-RELATED"/>
    <property type="match status" value="1"/>
</dbReference>
<dbReference type="OrthoDB" id="1821130at2"/>
<dbReference type="CDD" id="cd04301">
    <property type="entry name" value="NAT_SF"/>
    <property type="match status" value="1"/>
</dbReference>
<dbReference type="InterPro" id="IPR016181">
    <property type="entry name" value="Acyl_CoA_acyltransferase"/>
</dbReference>
<protein>
    <submittedName>
        <fullName evidence="4">Acetyltransferase YpeA</fullName>
        <ecNumber evidence="4">2.3.1.-</ecNumber>
    </submittedName>
</protein>
<gene>
    <name evidence="4" type="primary">ypeA_3</name>
    <name evidence="4" type="ORF">MSP8886_02493</name>
</gene>
<organism evidence="4 5">
    <name type="scientific">Marinomonas spartinae</name>
    <dbReference type="NCBI Taxonomy" id="1792290"/>
    <lineage>
        <taxon>Bacteria</taxon>
        <taxon>Pseudomonadati</taxon>
        <taxon>Pseudomonadota</taxon>
        <taxon>Gammaproteobacteria</taxon>
        <taxon>Oceanospirillales</taxon>
        <taxon>Oceanospirillaceae</taxon>
        <taxon>Marinomonas</taxon>
    </lineage>
</organism>
<dbReference type="STRING" id="1792290.MSP8886_02493"/>
<dbReference type="Pfam" id="PF00583">
    <property type="entry name" value="Acetyltransf_1"/>
    <property type="match status" value="1"/>
</dbReference>
<dbReference type="Proteomes" id="UP000092544">
    <property type="component" value="Unassembled WGS sequence"/>
</dbReference>
<dbReference type="PANTHER" id="PTHR43877">
    <property type="entry name" value="AMINOALKYLPHOSPHONATE N-ACETYLTRANSFERASE-RELATED-RELATED"/>
    <property type="match status" value="1"/>
</dbReference>
<reference evidence="4 5" key="1">
    <citation type="submission" date="2016-06" db="EMBL/GenBank/DDBJ databases">
        <authorList>
            <person name="Kjaerup R.B."/>
            <person name="Dalgaard T.S."/>
            <person name="Juul-Madsen H.R."/>
        </authorList>
    </citation>
    <scope>NUCLEOTIDE SEQUENCE [LARGE SCALE GENOMIC DNA]</scope>
    <source>
        <strain evidence="4 5">CECT 8886</strain>
    </source>
</reference>
<keyword evidence="5" id="KW-1185">Reference proteome</keyword>
<sequence>MIVIREMTIADYDSVIELWRQTESMSLREADSRESIERYLNRNTGLSFVAVNEDEVVGAVLVGTDGRRGYLQHLAVSLPLRGQKIGQALVDKSIKALALIGIHKTHLFVHNDNLNAQGFYEMLGWFPRDEVRMYSFNSSMSCNV</sequence>